<organism evidence="2 3">
    <name type="scientific">Torulaspora globosa</name>
    <dbReference type="NCBI Taxonomy" id="48254"/>
    <lineage>
        <taxon>Eukaryota</taxon>
        <taxon>Fungi</taxon>
        <taxon>Dikarya</taxon>
        <taxon>Ascomycota</taxon>
        <taxon>Saccharomycotina</taxon>
        <taxon>Saccharomycetes</taxon>
        <taxon>Saccharomycetales</taxon>
        <taxon>Saccharomycetaceae</taxon>
        <taxon>Torulaspora</taxon>
    </lineage>
</organism>
<dbReference type="Proteomes" id="UP000510647">
    <property type="component" value="Chromosome 1"/>
</dbReference>
<evidence type="ECO:0000256" key="1">
    <source>
        <dbReference type="SAM" id="SignalP"/>
    </source>
</evidence>
<reference evidence="2 3" key="1">
    <citation type="submission" date="2020-06" db="EMBL/GenBank/DDBJ databases">
        <title>The yeast mating-type switching endonuclease HO is a domesticated member of an unorthodox homing genetic element family.</title>
        <authorList>
            <person name="Coughlan A.Y."/>
            <person name="Lombardi L."/>
            <person name="Braun-Galleani S."/>
            <person name="Martos A.R."/>
            <person name="Galeote V."/>
            <person name="Bigey F."/>
            <person name="Dequin S."/>
            <person name="Byrne K.P."/>
            <person name="Wolfe K.H."/>
        </authorList>
    </citation>
    <scope>NUCLEOTIDE SEQUENCE [LARGE SCALE GENOMIC DNA]</scope>
    <source>
        <strain evidence="2 3">CBS2947</strain>
    </source>
</reference>
<keyword evidence="1" id="KW-0732">Signal</keyword>
<dbReference type="AlphaFoldDB" id="A0A7H9HL44"/>
<feature type="chain" id="PRO_5028828309" description="GPI anchored protein" evidence="1">
    <location>
        <begin position="19"/>
        <end position="196"/>
    </location>
</feature>
<evidence type="ECO:0000313" key="3">
    <source>
        <dbReference type="Proteomes" id="UP000510647"/>
    </source>
</evidence>
<feature type="signal peptide" evidence="1">
    <location>
        <begin position="1"/>
        <end position="18"/>
    </location>
</feature>
<gene>
    <name evidence="2" type="ORF">HG537_0A03230</name>
</gene>
<protein>
    <recommendedName>
        <fullName evidence="4">GPI anchored protein</fullName>
    </recommendedName>
</protein>
<keyword evidence="3" id="KW-1185">Reference proteome</keyword>
<proteinExistence type="predicted"/>
<dbReference type="EMBL" id="CP059267">
    <property type="protein sequence ID" value="QLQ78076.1"/>
    <property type="molecule type" value="Genomic_DNA"/>
</dbReference>
<evidence type="ECO:0008006" key="4">
    <source>
        <dbReference type="Google" id="ProtNLM"/>
    </source>
</evidence>
<sequence length="196" mass="19701">MEFRLSLIIIQLVVLAKAVALSGQEGTIGSLHQTQSVPTVVNHETVSVDVVTSIVQATQTESLSSITASTIYAFSGESGTASDVLQLPTGSSGLLSLSSSDSVDDSSALSQFLNGAGVATSPRATKTGSLSRARIDSASFSSTPATTRLAANSSATMTSGRRSLSSANSISASGGANRIALPAITGGMLAGLFAFL</sequence>
<evidence type="ECO:0000313" key="2">
    <source>
        <dbReference type="EMBL" id="QLQ78076.1"/>
    </source>
</evidence>
<accession>A0A7H9HL44</accession>
<dbReference type="OrthoDB" id="10496793at2759"/>
<name>A0A7H9HL44_9SACH</name>